<dbReference type="EMBL" id="OUNR01000001">
    <property type="protein sequence ID" value="SPP63437.1"/>
    <property type="molecule type" value="Genomic_DNA"/>
</dbReference>
<evidence type="ECO:0000313" key="2">
    <source>
        <dbReference type="Proteomes" id="UP000248168"/>
    </source>
</evidence>
<dbReference type="InParanoid" id="A0A330L291"/>
<dbReference type="Proteomes" id="UP000248168">
    <property type="component" value="Unassembled WGS sequence"/>
</dbReference>
<sequence length="137" mass="15511">MADDRDEESPGRVFSLFEANQLIPQLQTHLETVKQFKSVLVQTRDEVRKAAEQALYGGGTPVGPQYVVSLQTISSNLHAIHELGVHVKDIDLGLCDFPHARDGRIVYLCWKLGETEVRWWHEVTHGYKDRCPLEGST</sequence>
<dbReference type="PIRSF" id="PIRSF016498">
    <property type="entry name" value="UCP016498"/>
    <property type="match status" value="1"/>
</dbReference>
<dbReference type="Pfam" id="PF09969">
    <property type="entry name" value="DUF2203"/>
    <property type="match status" value="1"/>
</dbReference>
<evidence type="ECO:0000313" key="1">
    <source>
        <dbReference type="EMBL" id="SPP63437.1"/>
    </source>
</evidence>
<dbReference type="OrthoDB" id="9802910at2"/>
<reference evidence="2" key="1">
    <citation type="submission" date="2018-04" db="EMBL/GenBank/DDBJ databases">
        <authorList>
            <person name="Lucker S."/>
            <person name="Sakoula D."/>
        </authorList>
    </citation>
    <scope>NUCLEOTIDE SEQUENCE [LARGE SCALE GENOMIC DNA]</scope>
</reference>
<protein>
    <recommendedName>
        <fullName evidence="3">DUF2203 domain-containing protein</fullName>
    </recommendedName>
</protein>
<accession>A0A330L291</accession>
<evidence type="ECO:0008006" key="3">
    <source>
        <dbReference type="Google" id="ProtNLM"/>
    </source>
</evidence>
<dbReference type="RefSeq" id="WP_121987968.1">
    <property type="nucleotide sequence ID" value="NZ_OUNR01000001.1"/>
</dbReference>
<dbReference type="AlphaFoldDB" id="A0A330L291"/>
<proteinExistence type="predicted"/>
<dbReference type="InterPro" id="IPR018699">
    <property type="entry name" value="DUF2203"/>
</dbReference>
<organism evidence="1 2">
    <name type="scientific">Nitrospira lenta</name>
    <dbReference type="NCBI Taxonomy" id="1436998"/>
    <lineage>
        <taxon>Bacteria</taxon>
        <taxon>Pseudomonadati</taxon>
        <taxon>Nitrospirota</taxon>
        <taxon>Nitrospiria</taxon>
        <taxon>Nitrospirales</taxon>
        <taxon>Nitrospiraceae</taxon>
        <taxon>Nitrospira</taxon>
    </lineage>
</organism>
<gene>
    <name evidence="1" type="ORF">NITLEN_10523</name>
</gene>
<keyword evidence="2" id="KW-1185">Reference proteome</keyword>
<name>A0A330L291_9BACT</name>